<comment type="similarity">
    <text evidence="2">Belongs to the autoinducer-2 exporter (AI-2E) (TC 2.A.86) family.</text>
</comment>
<feature type="transmembrane region" description="Helical" evidence="6">
    <location>
        <begin position="299"/>
        <end position="326"/>
    </location>
</feature>
<organism evidence="7 8">
    <name type="scientific">Pseudovibrio exalbescens</name>
    <dbReference type="NCBI Taxonomy" id="197461"/>
    <lineage>
        <taxon>Bacteria</taxon>
        <taxon>Pseudomonadati</taxon>
        <taxon>Pseudomonadota</taxon>
        <taxon>Alphaproteobacteria</taxon>
        <taxon>Hyphomicrobiales</taxon>
        <taxon>Stappiaceae</taxon>
        <taxon>Pseudovibrio</taxon>
    </lineage>
</organism>
<keyword evidence="4 6" id="KW-1133">Transmembrane helix</keyword>
<dbReference type="PANTHER" id="PTHR21716">
    <property type="entry name" value="TRANSMEMBRANE PROTEIN"/>
    <property type="match status" value="1"/>
</dbReference>
<feature type="transmembrane region" description="Helical" evidence="6">
    <location>
        <begin position="136"/>
        <end position="159"/>
    </location>
</feature>
<keyword evidence="8" id="KW-1185">Reference proteome</keyword>
<dbReference type="InterPro" id="IPR002549">
    <property type="entry name" value="AI-2E-like"/>
</dbReference>
<sequence length="358" mass="39182">MNSTLLKLTLTLVLVTLTGWLLVIGRSILVPLIIASVLWYLISSLAEAVRAIPYIGRFVPRPLGIVLSLVGMTIAGKFVFDIVSSSLQQMAMDAPEYQQRLNEVFLTISTQLKLDHPIGLADIFPNFSIGQAISQAATVVTTIAGSSTLIIVYVLFMIFEESTFDRKIEAFFDRPERARLALGIRREIGQRMRHYVGIKTAISLATGFLTYALLKAVGLPYAELFGFITFMLNYIPTIGSMIAVFFASLFALVFFDNLTSFLIVAIGLGAIQFVLGSIIDPRLMGTSLNISPLVIILSLSFWGAIWGVIGMVLCVPLMVFIIMVCAQFPATRPIAILFSGNGEVGDPILLEDKTKSLN</sequence>
<gene>
    <name evidence="7" type="ORF">A3843_03800</name>
</gene>
<dbReference type="AlphaFoldDB" id="A0A1U7JL83"/>
<dbReference type="OrthoDB" id="9799225at2"/>
<comment type="caution">
    <text evidence="7">The sequence shown here is derived from an EMBL/GenBank/DDBJ whole genome shotgun (WGS) entry which is preliminary data.</text>
</comment>
<feature type="transmembrane region" description="Helical" evidence="6">
    <location>
        <begin position="63"/>
        <end position="80"/>
    </location>
</feature>
<evidence type="ECO:0000256" key="5">
    <source>
        <dbReference type="ARBA" id="ARBA00023136"/>
    </source>
</evidence>
<name>A0A1U7JL83_9HYPH</name>
<evidence type="ECO:0000256" key="4">
    <source>
        <dbReference type="ARBA" id="ARBA00022989"/>
    </source>
</evidence>
<dbReference type="EMBL" id="LVVZ01000005">
    <property type="protein sequence ID" value="OKL45454.1"/>
    <property type="molecule type" value="Genomic_DNA"/>
</dbReference>
<dbReference type="Proteomes" id="UP000185783">
    <property type="component" value="Unassembled WGS sequence"/>
</dbReference>
<dbReference type="GO" id="GO:0016020">
    <property type="term" value="C:membrane"/>
    <property type="evidence" value="ECO:0007669"/>
    <property type="project" value="UniProtKB-SubCell"/>
</dbReference>
<dbReference type="GO" id="GO:0055085">
    <property type="term" value="P:transmembrane transport"/>
    <property type="evidence" value="ECO:0007669"/>
    <property type="project" value="TreeGrafter"/>
</dbReference>
<feature type="transmembrane region" description="Helical" evidence="6">
    <location>
        <begin position="234"/>
        <end position="254"/>
    </location>
</feature>
<reference evidence="7 8" key="1">
    <citation type="submission" date="2016-03" db="EMBL/GenBank/DDBJ databases">
        <title>Genome sequence of Nesiotobacter sp. nov., a moderately halophilic alphaproteobacterium isolated from the Yellow Sea, China.</title>
        <authorList>
            <person name="Zhang G."/>
            <person name="Zhang R."/>
        </authorList>
    </citation>
    <scope>NUCLEOTIDE SEQUENCE [LARGE SCALE GENOMIC DNA]</scope>
    <source>
        <strain evidence="7 8">WB1-6</strain>
    </source>
</reference>
<protein>
    <submittedName>
        <fullName evidence="7">AI-2E family transporter</fullName>
    </submittedName>
</protein>
<keyword evidence="5 6" id="KW-0472">Membrane</keyword>
<evidence type="ECO:0000313" key="8">
    <source>
        <dbReference type="Proteomes" id="UP000185783"/>
    </source>
</evidence>
<evidence type="ECO:0000256" key="2">
    <source>
        <dbReference type="ARBA" id="ARBA00009773"/>
    </source>
</evidence>
<evidence type="ECO:0000256" key="1">
    <source>
        <dbReference type="ARBA" id="ARBA00004141"/>
    </source>
</evidence>
<dbReference type="RefSeq" id="WP_028480052.1">
    <property type="nucleotide sequence ID" value="NZ_LVVZ01000005.1"/>
</dbReference>
<evidence type="ECO:0000256" key="3">
    <source>
        <dbReference type="ARBA" id="ARBA00022692"/>
    </source>
</evidence>
<dbReference type="STRING" id="197461.A3843_03800"/>
<feature type="transmembrane region" description="Helical" evidence="6">
    <location>
        <begin position="195"/>
        <end position="214"/>
    </location>
</feature>
<dbReference type="Pfam" id="PF01594">
    <property type="entry name" value="AI-2E_transport"/>
    <property type="match status" value="1"/>
</dbReference>
<keyword evidence="3 6" id="KW-0812">Transmembrane</keyword>
<comment type="subcellular location">
    <subcellularLocation>
        <location evidence="1">Membrane</location>
        <topology evidence="1">Multi-pass membrane protein</topology>
    </subcellularLocation>
</comment>
<proteinExistence type="inferred from homology"/>
<feature type="transmembrane region" description="Helical" evidence="6">
    <location>
        <begin position="20"/>
        <end position="42"/>
    </location>
</feature>
<dbReference type="PANTHER" id="PTHR21716:SF64">
    <property type="entry name" value="AI-2 TRANSPORT PROTEIN TQSA"/>
    <property type="match status" value="1"/>
</dbReference>
<accession>A0A1U7JL83</accession>
<evidence type="ECO:0000256" key="6">
    <source>
        <dbReference type="SAM" id="Phobius"/>
    </source>
</evidence>
<feature type="transmembrane region" description="Helical" evidence="6">
    <location>
        <begin position="261"/>
        <end position="279"/>
    </location>
</feature>
<evidence type="ECO:0000313" key="7">
    <source>
        <dbReference type="EMBL" id="OKL45454.1"/>
    </source>
</evidence>